<dbReference type="Proteomes" id="UP000526307">
    <property type="component" value="Unassembled WGS sequence"/>
</dbReference>
<evidence type="ECO:0000256" key="8">
    <source>
        <dbReference type="SAM" id="Phobius"/>
    </source>
</evidence>
<dbReference type="PROSITE" id="PS00211">
    <property type="entry name" value="ABC_TRANSPORTER_1"/>
    <property type="match status" value="1"/>
</dbReference>
<organism evidence="11 12">
    <name type="scientific">Mogibacterium timidum</name>
    <dbReference type="NCBI Taxonomy" id="35519"/>
    <lineage>
        <taxon>Bacteria</taxon>
        <taxon>Bacillati</taxon>
        <taxon>Bacillota</taxon>
        <taxon>Clostridia</taxon>
        <taxon>Peptostreptococcales</taxon>
        <taxon>Anaerovoracaceae</taxon>
        <taxon>Mogibacterium</taxon>
    </lineage>
</organism>
<sequence length="599" mass="65928">MKKKKTKSGMSRIFELATDHKGLLAVSGVLAALAATASFVPYVAVYYIIRDVISVYPEFTKLNVEAVWGYGMIAVIGIAADVLLFFSSSICAHLAAFGTQYKLKTILTEHIAKIPLGFHFRMGSGRFRKVLNQDIEQMENFIAHVYPDMVAAFVAPLVLLAILFIFDWRFGVAAFIAVLAAFGIQMIAMGSSNSDLMAKLQKNTADMTEATVEYVRGMPVLKAFGQTAHSFRQLRGSITTYTKFMLTYTLKWKISTASFMTLINNIYLFLIPVGILIGKGTKNYNDFLLNFIFYLLLAPAIASVLHKFLYVSSSSMRVSGGVESFDAIMAFPELPKINQGKKPDDGAVSFQNVSFSYSGDEKLALSDVSFTARAGEVTAIVGTSGGGKSTIAHLIPRFWDVSSGSICIGNVDIREMTERDLMRQVSFVFQDVYLFNQSIRDNIKIGFPEASDEDVVNAAKAACCDEFITNLPDGYDTVLGEGGIHLSGGEAQRISIARAIIRNTPVLVLDEATAFADPENERLIQTALRRLMENRTVIIIAHRLGTIKDADNILVMDKGKLVESGTHQVLLQAGSLYSDMWMRYTQSLEWGIGKETVIS</sequence>
<keyword evidence="5 11" id="KW-0067">ATP-binding</keyword>
<dbReference type="SUPFAM" id="SSF52540">
    <property type="entry name" value="P-loop containing nucleoside triphosphate hydrolases"/>
    <property type="match status" value="1"/>
</dbReference>
<dbReference type="AlphaFoldDB" id="A0A7Y8VQI5"/>
<evidence type="ECO:0000313" key="11">
    <source>
        <dbReference type="EMBL" id="NWO22771.1"/>
    </source>
</evidence>
<evidence type="ECO:0000256" key="3">
    <source>
        <dbReference type="ARBA" id="ARBA00022692"/>
    </source>
</evidence>
<dbReference type="InterPro" id="IPR036640">
    <property type="entry name" value="ABC1_TM_sf"/>
</dbReference>
<dbReference type="PANTHER" id="PTHR43394:SF1">
    <property type="entry name" value="ATP-BINDING CASSETTE SUB-FAMILY B MEMBER 10, MITOCHONDRIAL"/>
    <property type="match status" value="1"/>
</dbReference>
<feature type="transmembrane region" description="Helical" evidence="8">
    <location>
        <begin position="69"/>
        <end position="97"/>
    </location>
</feature>
<gene>
    <name evidence="11" type="ORF">HW270_01525</name>
</gene>
<keyword evidence="7 8" id="KW-0472">Membrane</keyword>
<evidence type="ECO:0000256" key="1">
    <source>
        <dbReference type="ARBA" id="ARBA00004651"/>
    </source>
</evidence>
<evidence type="ECO:0000259" key="9">
    <source>
        <dbReference type="PROSITE" id="PS50893"/>
    </source>
</evidence>
<dbReference type="SMART" id="SM00382">
    <property type="entry name" value="AAA"/>
    <property type="match status" value="1"/>
</dbReference>
<keyword evidence="6 8" id="KW-1133">Transmembrane helix</keyword>
<feature type="transmembrane region" description="Helical" evidence="8">
    <location>
        <begin position="254"/>
        <end position="275"/>
    </location>
</feature>
<dbReference type="InterPro" id="IPR039421">
    <property type="entry name" value="Type_1_exporter"/>
</dbReference>
<dbReference type="GO" id="GO:0005524">
    <property type="term" value="F:ATP binding"/>
    <property type="evidence" value="ECO:0007669"/>
    <property type="project" value="UniProtKB-KW"/>
</dbReference>
<comment type="subcellular location">
    <subcellularLocation>
        <location evidence="1">Cell membrane</location>
        <topology evidence="1">Multi-pass membrane protein</topology>
    </subcellularLocation>
</comment>
<feature type="domain" description="ABC transmembrane type-1" evidence="10">
    <location>
        <begin position="25"/>
        <end position="271"/>
    </location>
</feature>
<dbReference type="GO" id="GO:0016887">
    <property type="term" value="F:ATP hydrolysis activity"/>
    <property type="evidence" value="ECO:0007669"/>
    <property type="project" value="InterPro"/>
</dbReference>
<dbReference type="Gene3D" id="1.20.1560.10">
    <property type="entry name" value="ABC transporter type 1, transmembrane domain"/>
    <property type="match status" value="1"/>
</dbReference>
<keyword evidence="2" id="KW-0813">Transport</keyword>
<dbReference type="InterPro" id="IPR011527">
    <property type="entry name" value="ABC1_TM_dom"/>
</dbReference>
<proteinExistence type="predicted"/>
<dbReference type="GO" id="GO:0015421">
    <property type="term" value="F:ABC-type oligopeptide transporter activity"/>
    <property type="evidence" value="ECO:0007669"/>
    <property type="project" value="TreeGrafter"/>
</dbReference>
<evidence type="ECO:0000259" key="10">
    <source>
        <dbReference type="PROSITE" id="PS50929"/>
    </source>
</evidence>
<dbReference type="FunFam" id="3.40.50.300:FF:000287">
    <property type="entry name" value="Multidrug ABC transporter ATP-binding protein"/>
    <property type="match status" value="1"/>
</dbReference>
<dbReference type="InterPro" id="IPR003439">
    <property type="entry name" value="ABC_transporter-like_ATP-bd"/>
</dbReference>
<comment type="caution">
    <text evidence="11">The sequence shown here is derived from an EMBL/GenBank/DDBJ whole genome shotgun (WGS) entry which is preliminary data.</text>
</comment>
<dbReference type="InterPro" id="IPR017871">
    <property type="entry name" value="ABC_transporter-like_CS"/>
</dbReference>
<evidence type="ECO:0000256" key="5">
    <source>
        <dbReference type="ARBA" id="ARBA00022840"/>
    </source>
</evidence>
<dbReference type="EMBL" id="JABXYR010000001">
    <property type="protein sequence ID" value="NWO22771.1"/>
    <property type="molecule type" value="Genomic_DNA"/>
</dbReference>
<dbReference type="PROSITE" id="PS50893">
    <property type="entry name" value="ABC_TRANSPORTER_2"/>
    <property type="match status" value="1"/>
</dbReference>
<dbReference type="GO" id="GO:0005886">
    <property type="term" value="C:plasma membrane"/>
    <property type="evidence" value="ECO:0007669"/>
    <property type="project" value="UniProtKB-SubCell"/>
</dbReference>
<keyword evidence="3 8" id="KW-0812">Transmembrane</keyword>
<reference evidence="11 12" key="1">
    <citation type="submission" date="2020-06" db="EMBL/GenBank/DDBJ databases">
        <title>Mogibacterium timidum strain W9173 genomic sequence.</title>
        <authorList>
            <person name="Wade W.G."/>
            <person name="Johnston C.D."/>
            <person name="Chen T."/>
            <person name="Dewhirst F.E."/>
        </authorList>
    </citation>
    <scope>NUCLEOTIDE SEQUENCE [LARGE SCALE GENOMIC DNA]</scope>
    <source>
        <strain evidence="11 12">W9173</strain>
    </source>
</reference>
<feature type="transmembrane region" description="Helical" evidence="8">
    <location>
        <begin position="172"/>
        <end position="192"/>
    </location>
</feature>
<protein>
    <submittedName>
        <fullName evidence="11">ABC transporter ATP-binding protein</fullName>
    </submittedName>
</protein>
<evidence type="ECO:0000256" key="2">
    <source>
        <dbReference type="ARBA" id="ARBA00022448"/>
    </source>
</evidence>
<feature type="transmembrane region" description="Helical" evidence="8">
    <location>
        <begin position="287"/>
        <end position="309"/>
    </location>
</feature>
<evidence type="ECO:0000313" key="12">
    <source>
        <dbReference type="Proteomes" id="UP000526307"/>
    </source>
</evidence>
<dbReference type="PROSITE" id="PS50929">
    <property type="entry name" value="ABC_TM1F"/>
    <property type="match status" value="1"/>
</dbReference>
<accession>A0A7Y8VQI5</accession>
<name>A0A7Y8VQI5_9FIRM</name>
<evidence type="ECO:0000256" key="6">
    <source>
        <dbReference type="ARBA" id="ARBA00022989"/>
    </source>
</evidence>
<evidence type="ECO:0000256" key="7">
    <source>
        <dbReference type="ARBA" id="ARBA00023136"/>
    </source>
</evidence>
<dbReference type="InterPro" id="IPR027417">
    <property type="entry name" value="P-loop_NTPase"/>
</dbReference>
<dbReference type="PANTHER" id="PTHR43394">
    <property type="entry name" value="ATP-DEPENDENT PERMEASE MDL1, MITOCHONDRIAL"/>
    <property type="match status" value="1"/>
</dbReference>
<dbReference type="InterPro" id="IPR003593">
    <property type="entry name" value="AAA+_ATPase"/>
</dbReference>
<keyword evidence="12" id="KW-1185">Reference proteome</keyword>
<evidence type="ECO:0000256" key="4">
    <source>
        <dbReference type="ARBA" id="ARBA00022741"/>
    </source>
</evidence>
<feature type="transmembrane region" description="Helical" evidence="8">
    <location>
        <begin position="145"/>
        <end position="166"/>
    </location>
</feature>
<feature type="transmembrane region" description="Helical" evidence="8">
    <location>
        <begin position="21"/>
        <end position="49"/>
    </location>
</feature>
<feature type="domain" description="ABC transporter" evidence="9">
    <location>
        <begin position="348"/>
        <end position="583"/>
    </location>
</feature>
<dbReference type="RefSeq" id="WP_009643215.1">
    <property type="nucleotide sequence ID" value="NZ_CAUTAN010000007.1"/>
</dbReference>
<dbReference type="SUPFAM" id="SSF90123">
    <property type="entry name" value="ABC transporter transmembrane region"/>
    <property type="match status" value="1"/>
</dbReference>
<keyword evidence="4" id="KW-0547">Nucleotide-binding</keyword>
<dbReference type="Pfam" id="PF00664">
    <property type="entry name" value="ABC_membrane"/>
    <property type="match status" value="1"/>
</dbReference>
<dbReference type="Gene3D" id="3.40.50.300">
    <property type="entry name" value="P-loop containing nucleotide triphosphate hydrolases"/>
    <property type="match status" value="1"/>
</dbReference>
<dbReference type="Pfam" id="PF00005">
    <property type="entry name" value="ABC_tran"/>
    <property type="match status" value="1"/>
</dbReference>